<name>A0AC61NPF4_9BACT</name>
<dbReference type="Proteomes" id="UP000826212">
    <property type="component" value="Chromosome"/>
</dbReference>
<evidence type="ECO:0000313" key="1">
    <source>
        <dbReference type="EMBL" id="QZE15365.1"/>
    </source>
</evidence>
<reference evidence="1" key="1">
    <citation type="submission" date="2021-08" db="EMBL/GenBank/DDBJ databases">
        <title>Novel anaerobic bacterium isolated from sea squirt in East Sea, Republic of Korea.</title>
        <authorList>
            <person name="Nguyen T.H."/>
            <person name="Li Z."/>
            <person name="Lee Y.-J."/>
            <person name="Ko J."/>
            <person name="Kim S.-G."/>
        </authorList>
    </citation>
    <scope>NUCLEOTIDE SEQUENCE</scope>
    <source>
        <strain evidence="1">KCTC 25031</strain>
    </source>
</reference>
<sequence length="169" mass="19189">MAGRPPKNREIKKLQGTLQPCRDKGPDVAFQKIIQWPPAPRELCTKGKKLYETTCSQLKLLGVLNEVNLAIVLAYATEMGKYFTTEKELARTKDNPTPRLQAVYDKNGTLLKYIRNPLDKMASEYLDNARKMANELGITPASQHKIKGVMTEQTQDEFEALSNKYDEEL</sequence>
<proteinExistence type="predicted"/>
<gene>
    <name evidence="1" type="ORF">K4L44_05900</name>
</gene>
<organism evidence="1 2">
    <name type="scientific">Halosquirtibacter laminarini</name>
    <dbReference type="NCBI Taxonomy" id="3374600"/>
    <lineage>
        <taxon>Bacteria</taxon>
        <taxon>Pseudomonadati</taxon>
        <taxon>Bacteroidota</taxon>
        <taxon>Bacteroidia</taxon>
        <taxon>Marinilabiliales</taxon>
        <taxon>Prolixibacteraceae</taxon>
        <taxon>Halosquirtibacter</taxon>
    </lineage>
</organism>
<accession>A0AC61NPF4</accession>
<keyword evidence="2" id="KW-1185">Reference proteome</keyword>
<protein>
    <submittedName>
        <fullName evidence="1">P27 family phage terminase small subunit</fullName>
    </submittedName>
</protein>
<dbReference type="EMBL" id="CP081303">
    <property type="protein sequence ID" value="QZE15365.1"/>
    <property type="molecule type" value="Genomic_DNA"/>
</dbReference>
<evidence type="ECO:0000313" key="2">
    <source>
        <dbReference type="Proteomes" id="UP000826212"/>
    </source>
</evidence>